<evidence type="ECO:0000313" key="2">
    <source>
        <dbReference type="Proteomes" id="UP000549882"/>
    </source>
</evidence>
<organism evidence="1 2">
    <name type="scientific">Rhizobium paranaense</name>
    <dbReference type="NCBI Taxonomy" id="1650438"/>
    <lineage>
        <taxon>Bacteria</taxon>
        <taxon>Pseudomonadati</taxon>
        <taxon>Pseudomonadota</taxon>
        <taxon>Alphaproteobacteria</taxon>
        <taxon>Hyphomicrobiales</taxon>
        <taxon>Rhizobiaceae</taxon>
        <taxon>Rhizobium/Agrobacterium group</taxon>
        <taxon>Rhizobium</taxon>
    </lineage>
</organism>
<dbReference type="Proteomes" id="UP000549882">
    <property type="component" value="Unassembled WGS sequence"/>
</dbReference>
<dbReference type="AlphaFoldDB" id="A0A7W8XRD1"/>
<dbReference type="EMBL" id="JACHBI010000005">
    <property type="protein sequence ID" value="MBB5574183.1"/>
    <property type="molecule type" value="Genomic_DNA"/>
</dbReference>
<evidence type="ECO:0008006" key="3">
    <source>
        <dbReference type="Google" id="ProtNLM"/>
    </source>
</evidence>
<comment type="caution">
    <text evidence="1">The sequence shown here is derived from an EMBL/GenBank/DDBJ whole genome shotgun (WGS) entry which is preliminary data.</text>
</comment>
<dbReference type="RefSeq" id="WP_246451187.1">
    <property type="nucleotide sequence ID" value="NZ_JACHBI010000005.1"/>
</dbReference>
<accession>A0A7W8XRD1</accession>
<gene>
    <name evidence="1" type="ORF">GGD50_002810</name>
</gene>
<name>A0A7W8XRD1_9HYPH</name>
<evidence type="ECO:0000313" key="1">
    <source>
        <dbReference type="EMBL" id="MBB5574183.1"/>
    </source>
</evidence>
<proteinExistence type="predicted"/>
<protein>
    <recommendedName>
        <fullName evidence="3">Ubiquinone biosynthesis methyltransferase UbiE</fullName>
    </recommendedName>
</protein>
<keyword evidence="2" id="KW-1185">Reference proteome</keyword>
<reference evidence="1 2" key="1">
    <citation type="submission" date="2020-08" db="EMBL/GenBank/DDBJ databases">
        <title>Genomic Encyclopedia of Type Strains, Phase IV (KMG-V): Genome sequencing to study the core and pangenomes of soil and plant-associated prokaryotes.</title>
        <authorList>
            <person name="Whitman W."/>
        </authorList>
    </citation>
    <scope>NUCLEOTIDE SEQUENCE [LARGE SCALE GENOMIC DNA]</scope>
    <source>
        <strain evidence="1 2">SEMIA 4064</strain>
    </source>
</reference>
<sequence length="173" mass="19118">MSEQSGGRTTLPFHPMLELEMEMDVFMSDWLHCNQLSNYVARMVSHDRSDPVRHANLLSSALNELFEISFRSGRASGRLHCNVSRGDGAERIALTFPCAPAQQHLYRDATARASKAGALQRYLDALADESSVSEEDVILLGLAINYDASLSLQQVEDRALTVVLDIPVEGLLN</sequence>